<dbReference type="InterPro" id="IPR018841">
    <property type="entry name" value="DUF2442"/>
</dbReference>
<dbReference type="RefSeq" id="WP_015706674.1">
    <property type="nucleotide sequence ID" value="NC_015578.1"/>
</dbReference>
<gene>
    <name evidence="1" type="ordered locus">TREPR_3634</name>
</gene>
<dbReference type="OrthoDB" id="162796at2"/>
<sequence length="82" mass="9444">MLQPRILEVEPLSDYKLKLIFETKEEKIFDVSPYISGSWYERLKDPGYFKTVHITDGGKGIEWAEGQDIAPHELYDASVLTP</sequence>
<dbReference type="HOGENOM" id="CLU_153045_4_1_12"/>
<dbReference type="STRING" id="545694.TREPR_3634"/>
<reference evidence="1 2" key="2">
    <citation type="journal article" date="2011" name="ISME J.">
        <title>RNA-seq reveals cooperative metabolic interactions between two termite-gut spirochete species in co-culture.</title>
        <authorList>
            <person name="Rosenthal A.Z."/>
            <person name="Matson E.G."/>
            <person name="Eldar A."/>
            <person name="Leadbetter J.R."/>
        </authorList>
    </citation>
    <scope>NUCLEOTIDE SEQUENCE [LARGE SCALE GENOMIC DNA]</scope>
    <source>
        <strain evidence="2">ATCC BAA-887 / DSM 12427 / ZAS-2</strain>
    </source>
</reference>
<dbReference type="KEGG" id="tpi:TREPR_3634"/>
<dbReference type="Pfam" id="PF10387">
    <property type="entry name" value="DUF2442"/>
    <property type="match status" value="1"/>
</dbReference>
<dbReference type="AlphaFoldDB" id="F5YQZ3"/>
<reference evidence="2" key="1">
    <citation type="submission" date="2009-12" db="EMBL/GenBank/DDBJ databases">
        <title>Complete sequence of Treponema primitia strain ZAS-2.</title>
        <authorList>
            <person name="Tetu S.G."/>
            <person name="Matson E."/>
            <person name="Ren Q."/>
            <person name="Seshadri R."/>
            <person name="Elbourne L."/>
            <person name="Hassan K.A."/>
            <person name="Durkin A."/>
            <person name="Radune D."/>
            <person name="Mohamoud Y."/>
            <person name="Shay R."/>
            <person name="Jin S."/>
            <person name="Zhang X."/>
            <person name="Lucey K."/>
            <person name="Ballor N.R."/>
            <person name="Ottesen E."/>
            <person name="Rosenthal R."/>
            <person name="Allen A."/>
            <person name="Leadbetter J.R."/>
            <person name="Paulsen I.T."/>
        </authorList>
    </citation>
    <scope>NUCLEOTIDE SEQUENCE [LARGE SCALE GENOMIC DNA]</scope>
    <source>
        <strain evidence="2">ATCC BAA-887 / DSM 12427 / ZAS-2</strain>
    </source>
</reference>
<keyword evidence="2" id="KW-1185">Reference proteome</keyword>
<dbReference type="eggNOG" id="ENOG5032ZE7">
    <property type="taxonomic scope" value="Bacteria"/>
</dbReference>
<dbReference type="InterPro" id="IPR036782">
    <property type="entry name" value="NE0471-like_N"/>
</dbReference>
<name>F5YQZ3_TREPZ</name>
<proteinExistence type="predicted"/>
<dbReference type="EMBL" id="CP001843">
    <property type="protein sequence ID" value="AEF86568.1"/>
    <property type="molecule type" value="Genomic_DNA"/>
</dbReference>
<dbReference type="SUPFAM" id="SSF143880">
    <property type="entry name" value="NE0471 N-terminal domain-like"/>
    <property type="match status" value="1"/>
</dbReference>
<dbReference type="Gene3D" id="3.30.2020.10">
    <property type="entry name" value="NE0471-like N-terminal domain"/>
    <property type="match status" value="1"/>
</dbReference>
<organism evidence="1 2">
    <name type="scientific">Treponema primitia (strain ATCC BAA-887 / DSM 12427 / ZAS-2)</name>
    <dbReference type="NCBI Taxonomy" id="545694"/>
    <lineage>
        <taxon>Bacteria</taxon>
        <taxon>Pseudomonadati</taxon>
        <taxon>Spirochaetota</taxon>
        <taxon>Spirochaetia</taxon>
        <taxon>Spirochaetales</taxon>
        <taxon>Treponemataceae</taxon>
        <taxon>Treponema</taxon>
    </lineage>
</organism>
<accession>F5YQZ3</accession>
<evidence type="ECO:0000313" key="1">
    <source>
        <dbReference type="EMBL" id="AEF86568.1"/>
    </source>
</evidence>
<dbReference type="Proteomes" id="UP000009223">
    <property type="component" value="Chromosome"/>
</dbReference>
<evidence type="ECO:0000313" key="2">
    <source>
        <dbReference type="Proteomes" id="UP000009223"/>
    </source>
</evidence>
<protein>
    <recommendedName>
        <fullName evidence="3">DUF2442 domain-containing protein</fullName>
    </recommendedName>
</protein>
<evidence type="ECO:0008006" key="3">
    <source>
        <dbReference type="Google" id="ProtNLM"/>
    </source>
</evidence>